<dbReference type="GO" id="GO:0005886">
    <property type="term" value="C:plasma membrane"/>
    <property type="evidence" value="ECO:0007669"/>
    <property type="project" value="TreeGrafter"/>
</dbReference>
<proteinExistence type="predicted"/>
<dbReference type="KEGG" id="hms:HMU14200"/>
<dbReference type="AlphaFoldDB" id="D3UJJ7"/>
<protein>
    <submittedName>
        <fullName evidence="3">Putative integral membrane protein</fullName>
    </submittedName>
</protein>
<dbReference type="InterPro" id="IPR032816">
    <property type="entry name" value="VTT_dom"/>
</dbReference>
<feature type="transmembrane region" description="Helical" evidence="1">
    <location>
        <begin position="45"/>
        <end position="67"/>
    </location>
</feature>
<dbReference type="PANTHER" id="PTHR42709:SF2">
    <property type="entry name" value="INNER MEMBRANE PROTEIN YOHD"/>
    <property type="match status" value="1"/>
</dbReference>
<evidence type="ECO:0000256" key="1">
    <source>
        <dbReference type="SAM" id="Phobius"/>
    </source>
</evidence>
<evidence type="ECO:0000313" key="4">
    <source>
        <dbReference type="Proteomes" id="UP000001522"/>
    </source>
</evidence>
<dbReference type="EMBL" id="FN555004">
    <property type="protein sequence ID" value="CBG40673.1"/>
    <property type="molecule type" value="Genomic_DNA"/>
</dbReference>
<feature type="transmembrane region" description="Helical" evidence="1">
    <location>
        <begin position="160"/>
        <end position="183"/>
    </location>
</feature>
<evidence type="ECO:0000313" key="3">
    <source>
        <dbReference type="EMBL" id="CBG40673.1"/>
    </source>
</evidence>
<name>D3UJJ7_HELM1</name>
<feature type="transmembrane region" description="Helical" evidence="1">
    <location>
        <begin position="127"/>
        <end position="148"/>
    </location>
</feature>
<keyword evidence="1" id="KW-1133">Transmembrane helix</keyword>
<feature type="transmembrane region" description="Helical" evidence="1">
    <location>
        <begin position="16"/>
        <end position="39"/>
    </location>
</feature>
<organism evidence="3 4">
    <name type="scientific">Helicobacter mustelae (strain ATCC 43772 / CCUG 25715 / CIP 103759 / LMG 18044 / NCTC 12198 / R85-136P)</name>
    <name type="common">Campylobacter mustelae</name>
    <dbReference type="NCBI Taxonomy" id="679897"/>
    <lineage>
        <taxon>Bacteria</taxon>
        <taxon>Pseudomonadati</taxon>
        <taxon>Campylobacterota</taxon>
        <taxon>Epsilonproteobacteria</taxon>
        <taxon>Campylobacterales</taxon>
        <taxon>Helicobacteraceae</taxon>
        <taxon>Helicobacter</taxon>
    </lineage>
</organism>
<keyword evidence="4" id="KW-1185">Reference proteome</keyword>
<evidence type="ECO:0000259" key="2">
    <source>
        <dbReference type="Pfam" id="PF09335"/>
    </source>
</evidence>
<sequence length="192" mass="21446">MEAVQSFQEHLQSWGYLLLFLYSLGGGYLAIIAAGFLSSLGSMDITLSVLVAFVGNAIGSGIFAVLVRSQKKDFARYFQKHRRKVALAFLWLKKYGIGLIFFSKYIFGIKAIVPAVIGLSKYSLKKYWIFNTLACLLWALVMGLLSYFASELVKKLLEKLVFLPPYAMPLLLLGIGVLFVGALKYFSSKKMV</sequence>
<dbReference type="InterPro" id="IPR051311">
    <property type="entry name" value="DedA_domain"/>
</dbReference>
<dbReference type="eggNOG" id="COG0586">
    <property type="taxonomic scope" value="Bacteria"/>
</dbReference>
<dbReference type="PANTHER" id="PTHR42709">
    <property type="entry name" value="ALKALINE PHOSPHATASE LIKE PROTEIN"/>
    <property type="match status" value="1"/>
</dbReference>
<accession>D3UJJ7</accession>
<reference evidence="3 4" key="1">
    <citation type="journal article" date="2010" name="BMC Genomics">
        <title>Comparative genomics and proteomics of Helicobacter mustelae, an ulcerogenic and carcinogenic gastric pathogen.</title>
        <authorList>
            <person name="O'Toole P.W."/>
            <person name="Snelling W.J."/>
            <person name="Canchaya C."/>
            <person name="Forde B.M."/>
            <person name="Hardie K.R."/>
            <person name="Josenhans C."/>
            <person name="Graham R.L.J."/>
            <person name="McMullan G."/>
            <person name="Parkhill J."/>
            <person name="Belda E."/>
            <person name="Bentley S.D."/>
        </authorList>
    </citation>
    <scope>NUCLEOTIDE SEQUENCE [LARGE SCALE GENOMIC DNA]</scope>
    <source>
        <strain evidence="4">ATCC 43772 / LMG 18044 / NCTC 12198 / 12198</strain>
    </source>
</reference>
<dbReference type="Pfam" id="PF09335">
    <property type="entry name" value="VTT_dom"/>
    <property type="match status" value="1"/>
</dbReference>
<dbReference type="HOGENOM" id="CLU_044208_7_1_7"/>
<keyword evidence="1" id="KW-0812">Transmembrane</keyword>
<feature type="transmembrane region" description="Helical" evidence="1">
    <location>
        <begin position="88"/>
        <end position="107"/>
    </location>
</feature>
<gene>
    <name evidence="3" type="ordered locus">HMU14200</name>
</gene>
<dbReference type="Proteomes" id="UP000001522">
    <property type="component" value="Chromosome"/>
</dbReference>
<feature type="domain" description="VTT" evidence="2">
    <location>
        <begin position="29"/>
        <end position="146"/>
    </location>
</feature>
<keyword evidence="1" id="KW-0472">Membrane</keyword>
<dbReference type="STRING" id="679897.HMU14200"/>